<feature type="region of interest" description="Disordered" evidence="1">
    <location>
        <begin position="18"/>
        <end position="69"/>
    </location>
</feature>
<organism evidence="2 3">
    <name type="scientific">Molorchus minor</name>
    <dbReference type="NCBI Taxonomy" id="1323400"/>
    <lineage>
        <taxon>Eukaryota</taxon>
        <taxon>Metazoa</taxon>
        <taxon>Ecdysozoa</taxon>
        <taxon>Arthropoda</taxon>
        <taxon>Hexapoda</taxon>
        <taxon>Insecta</taxon>
        <taxon>Pterygota</taxon>
        <taxon>Neoptera</taxon>
        <taxon>Endopterygota</taxon>
        <taxon>Coleoptera</taxon>
        <taxon>Polyphaga</taxon>
        <taxon>Cucujiformia</taxon>
        <taxon>Chrysomeloidea</taxon>
        <taxon>Cerambycidae</taxon>
        <taxon>Lamiinae</taxon>
        <taxon>Monochamini</taxon>
        <taxon>Molorchus</taxon>
    </lineage>
</organism>
<dbReference type="PANTHER" id="PTHR34239">
    <property type="entry name" value="APPLE DOMAIN-CONTAINING PROTEIN"/>
    <property type="match status" value="1"/>
</dbReference>
<feature type="compositionally biased region" description="Low complexity" evidence="1">
    <location>
        <begin position="28"/>
        <end position="49"/>
    </location>
</feature>
<reference evidence="2" key="1">
    <citation type="journal article" date="2023" name="Insect Mol. Biol.">
        <title>Genome sequencing provides insights into the evolution of gene families encoding plant cell wall-degrading enzymes in longhorned beetles.</title>
        <authorList>
            <person name="Shin N.R."/>
            <person name="Okamura Y."/>
            <person name="Kirsch R."/>
            <person name="Pauchet Y."/>
        </authorList>
    </citation>
    <scope>NUCLEOTIDE SEQUENCE</scope>
    <source>
        <strain evidence="2">MMC_N1</strain>
    </source>
</reference>
<accession>A0ABQ9J7S6</accession>
<dbReference type="EMBL" id="JAPWTJ010001043">
    <property type="protein sequence ID" value="KAJ8974148.1"/>
    <property type="molecule type" value="Genomic_DNA"/>
</dbReference>
<name>A0ABQ9J7S6_9CUCU</name>
<proteinExistence type="predicted"/>
<comment type="caution">
    <text evidence="2">The sequence shown here is derived from an EMBL/GenBank/DDBJ whole genome shotgun (WGS) entry which is preliminary data.</text>
</comment>
<evidence type="ECO:0000313" key="2">
    <source>
        <dbReference type="EMBL" id="KAJ8974148.1"/>
    </source>
</evidence>
<gene>
    <name evidence="2" type="ORF">NQ317_003085</name>
</gene>
<dbReference type="PANTHER" id="PTHR34239:SF2">
    <property type="entry name" value="TRANSPOSABLE ELEMENT P TRANSPOSASE_THAP9 CONSERVED DOMAIN-CONTAINING PROTEIN"/>
    <property type="match status" value="1"/>
</dbReference>
<evidence type="ECO:0000313" key="3">
    <source>
        <dbReference type="Proteomes" id="UP001162164"/>
    </source>
</evidence>
<feature type="region of interest" description="Disordered" evidence="1">
    <location>
        <begin position="284"/>
        <end position="322"/>
    </location>
</feature>
<evidence type="ECO:0000256" key="1">
    <source>
        <dbReference type="SAM" id="MobiDB-lite"/>
    </source>
</evidence>
<sequence length="322" mass="36297">MPCSRKRKLNDFKNKIKKKMKKIKQMMDDFSSSDSDSDSPGGVTSVSDSEGSLQAEVNPVEPEIPSQLANDDTMEEILGSNPLNKNVEGPELAPDLASRWESYLSSGIEKESRKKLIEKYNPPSNCKYLKAPTLNPEVEVLLATADNKKDKFLKNLQELMGKGITAGGEALTKLLTQRDIADTATGATQALVDSGKLLTDIFHTVSNHRKYQLYKYFSDSVQKIATQQKIDTSLFGTDFAEKCKLAKSVEATAKELQKPGTSKEPQKFARNLNYQRPPFKKMKIIEKRGGERYPDNRQRQKTTRGRDYRKATDYKYGKSNRH</sequence>
<feature type="compositionally biased region" description="Basic and acidic residues" evidence="1">
    <location>
        <begin position="284"/>
        <end position="316"/>
    </location>
</feature>
<protein>
    <submittedName>
        <fullName evidence="2">Uncharacterized protein</fullName>
    </submittedName>
</protein>
<keyword evidence="3" id="KW-1185">Reference proteome</keyword>
<dbReference type="Proteomes" id="UP001162164">
    <property type="component" value="Unassembled WGS sequence"/>
</dbReference>